<dbReference type="GeneID" id="60872483"/>
<feature type="compositionally biased region" description="Basic residues" evidence="1">
    <location>
        <begin position="282"/>
        <end position="294"/>
    </location>
</feature>
<evidence type="ECO:0000313" key="2">
    <source>
        <dbReference type="EMBL" id="ESK61286.1"/>
    </source>
</evidence>
<dbReference type="HOGENOM" id="CLU_075271_0_0_9"/>
<dbReference type="OrthoDB" id="5413799at2"/>
<comment type="caution">
    <text evidence="2">The sequence shown here is derived from an EMBL/GenBank/DDBJ whole genome shotgun (WGS) entry which is preliminary data.</text>
</comment>
<dbReference type="AlphaFoldDB" id="S1R844"/>
<evidence type="ECO:0008006" key="4">
    <source>
        <dbReference type="Google" id="ProtNLM"/>
    </source>
</evidence>
<feature type="region of interest" description="Disordered" evidence="1">
    <location>
        <begin position="251"/>
        <end position="320"/>
    </location>
</feature>
<name>S1R844_9ENTE</name>
<dbReference type="RefSeq" id="WP_016250895.1">
    <property type="nucleotide sequence ID" value="NZ_ASWI01000003.1"/>
</dbReference>
<keyword evidence="3" id="KW-1185">Reference proteome</keyword>
<gene>
    <name evidence="2" type="ORF">OMO_01346</name>
</gene>
<dbReference type="Pfam" id="PF13479">
    <property type="entry name" value="AAA_24"/>
    <property type="match status" value="1"/>
</dbReference>
<sequence length="320" mass="35639">MSILPPNKPQTPVDTPRNFFIWGPTMGGKSFLASQFPDPIVFNTDGNAEANTVPSVQIRNIKGVDGKITRSVVDQLDKLIAALQTEKHTYETVVIDVIDDIVVMIEQYICDKEDVETIGDIPYGKGYAAFTNIFQQLVIELKSLPMNVIYISRNASKTEGNIEIEIPSLKEKHQNIVNGNCDLSIQCKKVGKNYIRVAKARRKDYMRDQVDDEKILAILDTITGVFGRSAKTSRKVQDEIVKKLEEQEDVLKVEGNSNGDSKEETNTDTENTDTDTENTKSATKKAKPVAKKKTAPVNQKESTVKPAVNATAQRRIKPKI</sequence>
<evidence type="ECO:0000256" key="1">
    <source>
        <dbReference type="SAM" id="MobiDB-lite"/>
    </source>
</evidence>
<dbReference type="PATRIC" id="fig|1121864.4.peg.706"/>
<evidence type="ECO:0000313" key="3">
    <source>
        <dbReference type="Proteomes" id="UP000017415"/>
    </source>
</evidence>
<proteinExistence type="predicted"/>
<reference evidence="2 3" key="1">
    <citation type="submission" date="2013-10" db="EMBL/GenBank/DDBJ databases">
        <title>The Genome Sequence of Enterococcus cecorum DSM 20682 (= ATCC 43198) (Illumina assembly).</title>
        <authorList>
            <consortium name="The Broad Institute Genomics Platform"/>
            <consortium name="The Broad Institute Genome Sequencing Center for Infectious Disease"/>
            <person name="Earl A."/>
            <person name="Russ C."/>
            <person name="Gilmore M."/>
            <person name="Surin D."/>
            <person name="Walker B."/>
            <person name="Young S."/>
            <person name="Zeng Q."/>
            <person name="Gargeya S."/>
            <person name="Fitzgerald M."/>
            <person name="Haas B."/>
            <person name="Abouelleil A."/>
            <person name="Allen A.W."/>
            <person name="Alvarado L."/>
            <person name="Arachchi H.M."/>
            <person name="Berlin A.M."/>
            <person name="Chapman S.B."/>
            <person name="Gainer-Dewar J."/>
            <person name="Goldberg J."/>
            <person name="Griggs A."/>
            <person name="Gujja S."/>
            <person name="Hansen M."/>
            <person name="Howarth C."/>
            <person name="Imamovic A."/>
            <person name="Ireland A."/>
            <person name="Larimer J."/>
            <person name="McCowan C."/>
            <person name="Murphy C."/>
            <person name="Pearson M."/>
            <person name="Poon T.W."/>
            <person name="Priest M."/>
            <person name="Roberts A."/>
            <person name="Saif S."/>
            <person name="Shea T."/>
            <person name="Sisk P."/>
            <person name="Sykes S."/>
            <person name="Wortman J."/>
            <person name="Nusbaum C."/>
            <person name="Birren B."/>
        </authorList>
    </citation>
    <scope>NUCLEOTIDE SEQUENCE [LARGE SCALE GENOMIC DNA]</scope>
    <source>
        <strain evidence="2 3">ATCC 43198</strain>
    </source>
</reference>
<organism evidence="2 3">
    <name type="scientific">Enterococcus cecorum DSM 20682 = ATCC 43198</name>
    <dbReference type="NCBI Taxonomy" id="1121864"/>
    <lineage>
        <taxon>Bacteria</taxon>
        <taxon>Bacillati</taxon>
        <taxon>Bacillota</taxon>
        <taxon>Bacilli</taxon>
        <taxon>Lactobacillales</taxon>
        <taxon>Enterococcaceae</taxon>
        <taxon>Enterococcus</taxon>
    </lineage>
</organism>
<feature type="compositionally biased region" description="Acidic residues" evidence="1">
    <location>
        <begin position="266"/>
        <end position="276"/>
    </location>
</feature>
<dbReference type="Proteomes" id="UP000017415">
    <property type="component" value="Unassembled WGS sequence"/>
</dbReference>
<dbReference type="EMBL" id="AHYS01000006">
    <property type="protein sequence ID" value="ESK61286.1"/>
    <property type="molecule type" value="Genomic_DNA"/>
</dbReference>
<protein>
    <recommendedName>
        <fullName evidence="4">Phage nucleotide-binding protein</fullName>
    </recommendedName>
</protein>
<dbReference type="eggNOG" id="COG2887">
    <property type="taxonomic scope" value="Bacteria"/>
</dbReference>
<accession>S1R844</accession>